<dbReference type="STRING" id="1653334.GA0071312_2283"/>
<protein>
    <submittedName>
        <fullName evidence="1">Uncharacterized protein</fullName>
    </submittedName>
</protein>
<proteinExistence type="predicted"/>
<gene>
    <name evidence="2" type="ORF">GA0071312_2283</name>
    <name evidence="1" type="ORF">HLUCCO17_02430</name>
</gene>
<dbReference type="RefSeq" id="WP_074445064.1">
    <property type="nucleotide sequence ID" value="NZ_FMBM01000002.1"/>
</dbReference>
<organism evidence="1 3">
    <name type="scientific">Saliniramus fredricksonii</name>
    <dbReference type="NCBI Taxonomy" id="1653334"/>
    <lineage>
        <taxon>Bacteria</taxon>
        <taxon>Pseudomonadati</taxon>
        <taxon>Pseudomonadota</taxon>
        <taxon>Alphaproteobacteria</taxon>
        <taxon>Hyphomicrobiales</taxon>
        <taxon>Salinarimonadaceae</taxon>
        <taxon>Saliniramus</taxon>
    </lineage>
</organism>
<name>A0A0P8AB46_9HYPH</name>
<comment type="caution">
    <text evidence="1">The sequence shown here is derived from an EMBL/GenBank/DDBJ whole genome shotgun (WGS) entry which is preliminary data.</text>
</comment>
<sequence length="60" mass="5995">MKIISSRRPVALAVGLFLLIVFAVDQGVSAPPNPFTAPPILALGSGETAGGAHCAAPAVR</sequence>
<evidence type="ECO:0000313" key="2">
    <source>
        <dbReference type="EMBL" id="SCC81346.1"/>
    </source>
</evidence>
<keyword evidence="4" id="KW-1185">Reference proteome</keyword>
<accession>A0A0P8AB46</accession>
<evidence type="ECO:0000313" key="4">
    <source>
        <dbReference type="Proteomes" id="UP000182800"/>
    </source>
</evidence>
<reference evidence="1 3" key="1">
    <citation type="submission" date="2015-09" db="EMBL/GenBank/DDBJ databases">
        <title>Identification and resolution of microdiversity through metagenomic sequencing of parallel consortia.</title>
        <authorList>
            <person name="Nelson W.C."/>
            <person name="Romine M.F."/>
            <person name="Lindemann S.R."/>
        </authorList>
    </citation>
    <scope>NUCLEOTIDE SEQUENCE [LARGE SCALE GENOMIC DNA]</scope>
    <source>
        <strain evidence="1">HL-109</strain>
    </source>
</reference>
<dbReference type="EMBL" id="FMBM01000002">
    <property type="protein sequence ID" value="SCC81346.1"/>
    <property type="molecule type" value="Genomic_DNA"/>
</dbReference>
<dbReference type="Proteomes" id="UP000182800">
    <property type="component" value="Unassembled WGS sequence"/>
</dbReference>
<dbReference type="Proteomes" id="UP000050497">
    <property type="component" value="Unassembled WGS sequence"/>
</dbReference>
<evidence type="ECO:0000313" key="3">
    <source>
        <dbReference type="Proteomes" id="UP000050497"/>
    </source>
</evidence>
<dbReference type="EMBL" id="LJSX01000002">
    <property type="protein sequence ID" value="KPQ12444.1"/>
    <property type="molecule type" value="Genomic_DNA"/>
</dbReference>
<reference evidence="2 4" key="2">
    <citation type="submission" date="2016-08" db="EMBL/GenBank/DDBJ databases">
        <authorList>
            <person name="Varghese N."/>
            <person name="Submissions Spin"/>
        </authorList>
    </citation>
    <scope>NUCLEOTIDE SEQUENCE [LARGE SCALE GENOMIC DNA]</scope>
    <source>
        <strain evidence="2 4">HL-109</strain>
    </source>
</reference>
<dbReference type="AlphaFoldDB" id="A0A0P8AB46"/>
<evidence type="ECO:0000313" key="1">
    <source>
        <dbReference type="EMBL" id="KPQ12444.1"/>
    </source>
</evidence>